<dbReference type="EMBL" id="LR796556">
    <property type="protein sequence ID" value="CAB4152140.1"/>
    <property type="molecule type" value="Genomic_DNA"/>
</dbReference>
<dbReference type="InterPro" id="IPR057696">
    <property type="entry name" value="DUF7936"/>
</dbReference>
<accession>A0A6J5N4C9</accession>
<reference evidence="2" key="1">
    <citation type="submission" date="2020-04" db="EMBL/GenBank/DDBJ databases">
        <authorList>
            <person name="Chiriac C."/>
            <person name="Salcher M."/>
            <person name="Ghai R."/>
            <person name="Kavagutti S V."/>
        </authorList>
    </citation>
    <scope>NUCLEOTIDE SEQUENCE</scope>
</reference>
<gene>
    <name evidence="2" type="ORF">UFOVP599_54</name>
</gene>
<protein>
    <recommendedName>
        <fullName evidence="1">DUF7936 domain-containing protein</fullName>
    </recommendedName>
</protein>
<feature type="domain" description="DUF7936" evidence="1">
    <location>
        <begin position="2"/>
        <end position="122"/>
    </location>
</feature>
<dbReference type="Pfam" id="PF25590">
    <property type="entry name" value="DUF7936"/>
    <property type="match status" value="1"/>
</dbReference>
<name>A0A6J5N4C9_9CAUD</name>
<organism evidence="2">
    <name type="scientific">uncultured Caudovirales phage</name>
    <dbReference type="NCBI Taxonomy" id="2100421"/>
    <lineage>
        <taxon>Viruses</taxon>
        <taxon>Duplodnaviria</taxon>
        <taxon>Heunggongvirae</taxon>
        <taxon>Uroviricota</taxon>
        <taxon>Caudoviricetes</taxon>
        <taxon>Peduoviridae</taxon>
        <taxon>Maltschvirus</taxon>
        <taxon>Maltschvirus maltsch</taxon>
    </lineage>
</organism>
<evidence type="ECO:0000259" key="1">
    <source>
        <dbReference type="Pfam" id="PF25590"/>
    </source>
</evidence>
<proteinExistence type="predicted"/>
<sequence length="122" mass="13492">MTITYKWIVEAMYCTPSAQGKTNVVSNVHWRVIATSDKLQTVKSLGGITTSEPFSASIYGVQPLTYSPDIQFTAYSNLTEDVVIGWVQKAIGIDAVTKMQESLDEKIENLINPTVITPPLPW</sequence>
<evidence type="ECO:0000313" key="2">
    <source>
        <dbReference type="EMBL" id="CAB4152140.1"/>
    </source>
</evidence>